<keyword evidence="4" id="KW-0808">Transferase</keyword>
<dbReference type="InterPro" id="IPR018247">
    <property type="entry name" value="EF_Hand_1_Ca_BS"/>
</dbReference>
<keyword evidence="15" id="KW-1185">Reference proteome</keyword>
<evidence type="ECO:0000313" key="14">
    <source>
        <dbReference type="EMBL" id="OLP81192.1"/>
    </source>
</evidence>
<comment type="caution">
    <text evidence="14">The sequence shown here is derived from an EMBL/GenBank/DDBJ whole genome shotgun (WGS) entry which is preliminary data.</text>
</comment>
<feature type="region of interest" description="Disordered" evidence="11">
    <location>
        <begin position="603"/>
        <end position="628"/>
    </location>
</feature>
<dbReference type="GO" id="GO:0004674">
    <property type="term" value="F:protein serine/threonine kinase activity"/>
    <property type="evidence" value="ECO:0007669"/>
    <property type="project" value="UniProtKB-KW"/>
</dbReference>
<sequence>MEGRCLDGGVLWLDGGCVDGGVFLDGGQAAWMEGGCLAGGQALGWRAGAWMEGVWLGADMVPAWMEDAWLEGCFWMEGSRLDGQGGWLKGRRLDGGQALDGGVLGWMEDAWMEGSVWMEGRRLGWRAGVGWRGAWLDGGCVDGGVFLDGGQGGVGCRVPGCKRLDGSGVGWGLDGQGLRAYGGGRWMEGVWMELSRGGGLDGGMDGAVLRFGSFFTCHGRLLRMKSMLALPDDGVRGSSWRLVAGSYAVETRNGIHKRLHLVSLEALPVHAAASDTEFWQLPSVVSTCWPRFSTCVHFSEIRAPRTAEKYQEHRRTALEEMGLVLDDITCVLTDHESAVRAAARSSNKALGCRASPVGQEARKLLKWFLHNPDEYIFMEEQAKQNSLSFISFRREAAMRWSSTQDMMMSLVMNAPAAQVYAQTQGRSKQNFPGVLTDAEIKELSQLATVMHPFLTCIRMMEVARTPCSLYLVLVHQLKAAMINRARDMKVPQELHKQCGKTLRGRDLLPLPKRLAAFLAADLDKVCKKHIANTTAQDLLAMATCLDPRFRTHAALSMEERAKAKQSVAEWELVQPASSRGGKIAPPGASVVLPKRVGRALKQRDSTDDCVLGPSSSTDGVNPDEDKAQAEECLRASIQHQLDHLDTLPAQTSLKLHPLQWWQSRAFEMPDVARVARFLLGIPGSTASVDDGRGCTSARQKDPVEDRHQPPVKKRLRVTPAQTSAASSAGAAARSAPCGPSAVGVKFFPADKYYDNLIAEGSKLHELRKATDYWKARVRGATHVRFYGRLQVGLHLPAGYTTTRLPDKKINAALEKPTFRPDTTSILIIAFEHPRRWRETSLRLKVRPAHALDILDADRVSVTVSGRAAVAETQFVNWASLTAMSFRQRERLAETMSRSCRVNSGRPSLLAMAATAAPGGQFSYAKKLYRFRERGGQAVSAMVASQNDVVEKNNKAIHQFSFSDGSPRDKNNRDRRFSEAAPGKAPPVDSKALAADIDSVSTLLADKQRRIIAGVDTDHMGGGFSAGKSAEVRKDDDEEEGQSLHSRLQYYRMHRKFEAPPPPLEPLDGTYLKAPREVDKMEMNLKDHRIGWKRDALARAQHWNHETRERILSARHRRDEVAVKHESTLLQQIAVKEERAPSRVEASRKAQVERLKLKSVAREERLEQVRQRKYEEHRLRQQELREQLENSGLKRSKLENPSYDAALQSTPNKQEGALEESLQEEGASQEEEKAEEEKETVDWFESFKEEDEEKAEEEEEEKVEIYLALDHPHIARLMMVYEDDQEIHLVMEYMAGGELYDRLFDAKVYNEEIAANTCHQMLKAVSYMHAHQIAHRDLKLENFLYERKDNNHLKLIDFGFAKFWDRSTKMSQACGSTHYVAPEVLAKSYTLKADMWSLGVISFMLLTGSPPFQGSNDNEVLRKIKAGKIHWSTRFKRLSDGAQDFVKALLLMNPEERLDAAGALSHPWITGKGGLRGSNTVLDDGIKLSLRKFARASTFRRAVLSMMAWSLSAEDRAQLRNEFLSFDTENTGTITHLQMKEILETNYHIDSMEAEAVFSMMDTDHDDVIAYSEFLAAALQGRLKVHEDILRRTFRKFDIDNCGRITAEDLRNILGEQFEGTDAEDLIREADTNGDGMIEYDEFLQYFHNHEPHVEGAEVQEDAGAGPWTRKTRSLCRQHTEKLAKVIDRLLSQESSVMDVLSPVTSPMRRRNDKAKTLPAPKKSR</sequence>
<keyword evidence="3" id="KW-0723">Serine/threonine-protein kinase</keyword>
<evidence type="ECO:0000256" key="2">
    <source>
        <dbReference type="ARBA" id="ARBA00011245"/>
    </source>
</evidence>
<dbReference type="GO" id="GO:0005524">
    <property type="term" value="F:ATP binding"/>
    <property type="evidence" value="ECO:0007669"/>
    <property type="project" value="UniProtKB-KW"/>
</dbReference>
<comment type="subunit">
    <text evidence="2">Monomer.</text>
</comment>
<evidence type="ECO:0000256" key="8">
    <source>
        <dbReference type="ARBA" id="ARBA00022837"/>
    </source>
</evidence>
<dbReference type="Pfam" id="PF13499">
    <property type="entry name" value="EF-hand_7"/>
    <property type="match status" value="2"/>
</dbReference>
<evidence type="ECO:0000256" key="1">
    <source>
        <dbReference type="ARBA" id="ARBA00001946"/>
    </source>
</evidence>
<dbReference type="SUPFAM" id="SSF56112">
    <property type="entry name" value="Protein kinase-like (PK-like)"/>
    <property type="match status" value="1"/>
</dbReference>
<evidence type="ECO:0000256" key="11">
    <source>
        <dbReference type="SAM" id="MobiDB-lite"/>
    </source>
</evidence>
<dbReference type="PROSITE" id="PS00018">
    <property type="entry name" value="EF_HAND_1"/>
    <property type="match status" value="2"/>
</dbReference>
<comment type="similarity">
    <text evidence="10">Belongs to the protein kinase superfamily. Ser/Thr protein kinase family. CDPK subfamily.</text>
</comment>
<dbReference type="InterPro" id="IPR012337">
    <property type="entry name" value="RNaseH-like_sf"/>
</dbReference>
<organism evidence="14 15">
    <name type="scientific">Symbiodinium microadriaticum</name>
    <name type="common">Dinoflagellate</name>
    <name type="synonym">Zooxanthella microadriatica</name>
    <dbReference type="NCBI Taxonomy" id="2951"/>
    <lineage>
        <taxon>Eukaryota</taxon>
        <taxon>Sar</taxon>
        <taxon>Alveolata</taxon>
        <taxon>Dinophyceae</taxon>
        <taxon>Suessiales</taxon>
        <taxon>Symbiodiniaceae</taxon>
        <taxon>Symbiodinium</taxon>
    </lineage>
</organism>
<name>A0A1Q9CE48_SYMMI</name>
<evidence type="ECO:0000256" key="5">
    <source>
        <dbReference type="ARBA" id="ARBA00022737"/>
    </source>
</evidence>
<dbReference type="CDD" id="cd22249">
    <property type="entry name" value="UDM1_RNF168_RNF169-like"/>
    <property type="match status" value="1"/>
</dbReference>
<evidence type="ECO:0000259" key="13">
    <source>
        <dbReference type="PROSITE" id="PS50222"/>
    </source>
</evidence>
<feature type="region of interest" description="Disordered" evidence="11">
    <location>
        <begin position="958"/>
        <end position="989"/>
    </location>
</feature>
<dbReference type="Proteomes" id="UP000186817">
    <property type="component" value="Unassembled WGS sequence"/>
</dbReference>
<dbReference type="FunFam" id="1.10.510.10:FF:000571">
    <property type="entry name" value="Maternal embryonic leucine zipper kinase"/>
    <property type="match status" value="1"/>
</dbReference>
<dbReference type="Gene3D" id="1.10.510.10">
    <property type="entry name" value="Transferase(Phosphotransferase) domain 1"/>
    <property type="match status" value="1"/>
</dbReference>
<dbReference type="Pfam" id="PF00069">
    <property type="entry name" value="Pkinase"/>
    <property type="match status" value="1"/>
</dbReference>
<keyword evidence="6" id="KW-0547">Nucleotide-binding</keyword>
<feature type="domain" description="Protein kinase" evidence="12">
    <location>
        <begin position="1206"/>
        <end position="1468"/>
    </location>
</feature>
<feature type="domain" description="EF-hand" evidence="13">
    <location>
        <begin position="1617"/>
        <end position="1652"/>
    </location>
</feature>
<evidence type="ECO:0000256" key="4">
    <source>
        <dbReference type="ARBA" id="ARBA00022679"/>
    </source>
</evidence>
<reference evidence="14 15" key="1">
    <citation type="submission" date="2016-02" db="EMBL/GenBank/DDBJ databases">
        <title>Genome analysis of coral dinoflagellate symbionts highlights evolutionary adaptations to a symbiotic lifestyle.</title>
        <authorList>
            <person name="Aranda M."/>
            <person name="Li Y."/>
            <person name="Liew Y.J."/>
            <person name="Baumgarten S."/>
            <person name="Simakov O."/>
            <person name="Wilson M."/>
            <person name="Piel J."/>
            <person name="Ashoor H."/>
            <person name="Bougouffa S."/>
            <person name="Bajic V.B."/>
            <person name="Ryu T."/>
            <person name="Ravasi T."/>
            <person name="Bayer T."/>
            <person name="Micklem G."/>
            <person name="Kim H."/>
            <person name="Bhak J."/>
            <person name="Lajeunesse T.C."/>
            <person name="Voolstra C.R."/>
        </authorList>
    </citation>
    <scope>NUCLEOTIDE SEQUENCE [LARGE SCALE GENOMIC DNA]</scope>
    <source>
        <strain evidence="14 15">CCMP2467</strain>
    </source>
</reference>
<dbReference type="CDD" id="cd05117">
    <property type="entry name" value="STKc_CAMK"/>
    <property type="match status" value="1"/>
</dbReference>
<feature type="region of interest" description="Disordered" evidence="11">
    <location>
        <begin position="1021"/>
        <end position="1041"/>
    </location>
</feature>
<dbReference type="OrthoDB" id="40902at2759"/>
<dbReference type="Gene3D" id="1.10.238.10">
    <property type="entry name" value="EF-hand"/>
    <property type="match status" value="2"/>
</dbReference>
<evidence type="ECO:0000256" key="9">
    <source>
        <dbReference type="ARBA" id="ARBA00022840"/>
    </source>
</evidence>
<comment type="cofactor">
    <cofactor evidence="1">
        <name>Mg(2+)</name>
        <dbReference type="ChEBI" id="CHEBI:18420"/>
    </cofactor>
</comment>
<feature type="region of interest" description="Disordered" evidence="11">
    <location>
        <begin position="1702"/>
        <end position="1724"/>
    </location>
</feature>
<dbReference type="PROSITE" id="PS50011">
    <property type="entry name" value="PROTEIN_KINASE_DOM"/>
    <property type="match status" value="1"/>
</dbReference>
<feature type="compositionally biased region" description="Acidic residues" evidence="11">
    <location>
        <begin position="1216"/>
        <end position="1238"/>
    </location>
</feature>
<dbReference type="InterPro" id="IPR002048">
    <property type="entry name" value="EF_hand_dom"/>
</dbReference>
<gene>
    <name evidence="14" type="primary">CPK3</name>
    <name evidence="14" type="ORF">AK812_SmicGene38297</name>
</gene>
<dbReference type="PANTHER" id="PTHR24349">
    <property type="entry name" value="SERINE/THREONINE-PROTEIN KINASE"/>
    <property type="match status" value="1"/>
</dbReference>
<feature type="compositionally biased region" description="Basic and acidic residues" evidence="11">
    <location>
        <begin position="698"/>
        <end position="708"/>
    </location>
</feature>
<dbReference type="PROSITE" id="PS50222">
    <property type="entry name" value="EF_HAND_2"/>
    <property type="match status" value="3"/>
</dbReference>
<evidence type="ECO:0000256" key="6">
    <source>
        <dbReference type="ARBA" id="ARBA00022741"/>
    </source>
</evidence>
<evidence type="ECO:0000259" key="12">
    <source>
        <dbReference type="PROSITE" id="PS50011"/>
    </source>
</evidence>
<proteinExistence type="inferred from homology"/>
<dbReference type="SMART" id="SM00220">
    <property type="entry name" value="S_TKc"/>
    <property type="match status" value="1"/>
</dbReference>
<dbReference type="GO" id="GO:0005509">
    <property type="term" value="F:calcium ion binding"/>
    <property type="evidence" value="ECO:0007669"/>
    <property type="project" value="InterPro"/>
</dbReference>
<dbReference type="CDD" id="cd00051">
    <property type="entry name" value="EFh"/>
    <property type="match status" value="1"/>
</dbReference>
<dbReference type="InterPro" id="IPR011992">
    <property type="entry name" value="EF-hand-dom_pair"/>
</dbReference>
<keyword evidence="7 14" id="KW-0418">Kinase</keyword>
<evidence type="ECO:0000256" key="3">
    <source>
        <dbReference type="ARBA" id="ARBA00022527"/>
    </source>
</evidence>
<keyword evidence="9" id="KW-0067">ATP-binding</keyword>
<feature type="domain" description="EF-hand" evidence="13">
    <location>
        <begin position="1513"/>
        <end position="1548"/>
    </location>
</feature>
<feature type="region of interest" description="Disordered" evidence="11">
    <location>
        <begin position="1185"/>
        <end position="1240"/>
    </location>
</feature>
<protein>
    <submittedName>
        <fullName evidence="14">Calcium-dependent protein kinase 3</fullName>
    </submittedName>
</protein>
<evidence type="ECO:0000313" key="15">
    <source>
        <dbReference type="Proteomes" id="UP000186817"/>
    </source>
</evidence>
<dbReference type="InterPro" id="IPR011009">
    <property type="entry name" value="Kinase-like_dom_sf"/>
</dbReference>
<dbReference type="Gene3D" id="3.30.200.20">
    <property type="entry name" value="Phosphorylase Kinase, domain 1"/>
    <property type="match status" value="1"/>
</dbReference>
<feature type="region of interest" description="Disordered" evidence="11">
    <location>
        <begin position="688"/>
        <end position="733"/>
    </location>
</feature>
<dbReference type="InterPro" id="IPR008271">
    <property type="entry name" value="Ser/Thr_kinase_AS"/>
</dbReference>
<accession>A0A1Q9CE48</accession>
<dbReference type="SUPFAM" id="SSF47473">
    <property type="entry name" value="EF-hand"/>
    <property type="match status" value="1"/>
</dbReference>
<keyword evidence="8" id="KW-0106">Calcium</keyword>
<dbReference type="SUPFAM" id="SSF53098">
    <property type="entry name" value="Ribonuclease H-like"/>
    <property type="match status" value="1"/>
</dbReference>
<dbReference type="SMART" id="SM00054">
    <property type="entry name" value="EFh"/>
    <property type="match status" value="4"/>
</dbReference>
<evidence type="ECO:0000256" key="7">
    <source>
        <dbReference type="ARBA" id="ARBA00022777"/>
    </source>
</evidence>
<feature type="compositionally biased region" description="Low complexity" evidence="11">
    <location>
        <begin position="723"/>
        <end position="733"/>
    </location>
</feature>
<dbReference type="InterPro" id="IPR050205">
    <property type="entry name" value="CDPK_Ser/Thr_kinases"/>
</dbReference>
<evidence type="ECO:0000256" key="10">
    <source>
        <dbReference type="ARBA" id="ARBA00024334"/>
    </source>
</evidence>
<dbReference type="FunFam" id="1.10.238.10:FF:000003">
    <property type="entry name" value="Calmodulin A"/>
    <property type="match status" value="1"/>
</dbReference>
<dbReference type="EMBL" id="LSRX01001303">
    <property type="protein sequence ID" value="OLP81192.1"/>
    <property type="molecule type" value="Genomic_DNA"/>
</dbReference>
<dbReference type="InterPro" id="IPR000719">
    <property type="entry name" value="Prot_kinase_dom"/>
</dbReference>
<feature type="domain" description="EF-hand" evidence="13">
    <location>
        <begin position="1584"/>
        <end position="1613"/>
    </location>
</feature>
<keyword evidence="5" id="KW-0677">Repeat</keyword>
<feature type="compositionally biased region" description="Basic and acidic residues" evidence="11">
    <location>
        <begin position="965"/>
        <end position="977"/>
    </location>
</feature>
<dbReference type="PROSITE" id="PS00108">
    <property type="entry name" value="PROTEIN_KINASE_ST"/>
    <property type="match status" value="1"/>
</dbReference>